<evidence type="ECO:0000313" key="12">
    <source>
        <dbReference type="Proteomes" id="UP000753961"/>
    </source>
</evidence>
<dbReference type="SUPFAM" id="SSF56645">
    <property type="entry name" value="Acyl-CoA dehydrogenase NM domain-like"/>
    <property type="match status" value="1"/>
</dbReference>
<dbReference type="GO" id="GO:0033539">
    <property type="term" value="P:fatty acid beta-oxidation using acyl-CoA dehydrogenase"/>
    <property type="evidence" value="ECO:0007669"/>
    <property type="project" value="TreeGrafter"/>
</dbReference>
<sequence length="404" mass="44224">MLIHVLSDAKCRKVMSYPFKYHDYFDLDDTLPEEVQMARDAVRSWVDSVVSPVIETHAMEATFDPTWFSELGALGCFGPALPAEDGGQGLSETAYGVLMRELERGDTAIRSMASVQGSLVMYPIASFGSTEQKEKYLPRLGRGDWIGCFGLTEPGHGSDPGSMETRLQKVAGGYKLSGSKMWITNAPVADVAVIWAKKEDGKVQGVLLDLKKEGVKVETISGKWSLRASVTGTIYMDEVLISVDDLLPKATGLGYAFKCLNKARYGIAWGAIGAAMDCYHTALSYAIERHQFNKPIASFQLTQKKLAEMITTISQAQLMAFRLGKLADQGAVTSAQISMAKRAHVEMALKVAREARQILGAMGITNDYPVMRHMVNLETVITYEGTHDIHLLITGHDVTGLPAY</sequence>
<evidence type="ECO:0000259" key="10">
    <source>
        <dbReference type="Pfam" id="PF02771"/>
    </source>
</evidence>
<evidence type="ECO:0000256" key="2">
    <source>
        <dbReference type="ARBA" id="ARBA00009347"/>
    </source>
</evidence>
<dbReference type="InterPro" id="IPR009075">
    <property type="entry name" value="AcylCo_DH/oxidase_C"/>
</dbReference>
<dbReference type="Proteomes" id="UP000753961">
    <property type="component" value="Unassembled WGS sequence"/>
</dbReference>
<dbReference type="PANTHER" id="PTHR42807">
    <property type="entry name" value="GLUTARYL-COA DEHYDROGENASE, MITOCHONDRIAL"/>
    <property type="match status" value="1"/>
</dbReference>
<dbReference type="InterPro" id="IPR013786">
    <property type="entry name" value="AcylCoA_DH/ox_N"/>
</dbReference>
<evidence type="ECO:0000256" key="7">
    <source>
        <dbReference type="RuleBase" id="RU362125"/>
    </source>
</evidence>
<reference evidence="11" key="1">
    <citation type="submission" date="2021-06" db="EMBL/GenBank/DDBJ databases">
        <title>44 bacteria genomes isolated from Dapeng, Shenzhen.</title>
        <authorList>
            <person name="Zheng W."/>
            <person name="Yu S."/>
            <person name="Huang Y."/>
        </authorList>
    </citation>
    <scope>NUCLEOTIDE SEQUENCE</scope>
    <source>
        <strain evidence="11">DP5N28-2</strain>
    </source>
</reference>
<protein>
    <submittedName>
        <fullName evidence="11">Acyl-CoA dehydrogenase family protein</fullName>
    </submittedName>
</protein>
<dbReference type="InterPro" id="IPR009100">
    <property type="entry name" value="AcylCoA_DH/oxidase_NM_dom_sf"/>
</dbReference>
<organism evidence="11 12">
    <name type="scientific">Membranihabitans marinus</name>
    <dbReference type="NCBI Taxonomy" id="1227546"/>
    <lineage>
        <taxon>Bacteria</taxon>
        <taxon>Pseudomonadati</taxon>
        <taxon>Bacteroidota</taxon>
        <taxon>Saprospiria</taxon>
        <taxon>Saprospirales</taxon>
        <taxon>Saprospiraceae</taxon>
        <taxon>Membranihabitans</taxon>
    </lineage>
</organism>
<evidence type="ECO:0000256" key="4">
    <source>
        <dbReference type="ARBA" id="ARBA00022827"/>
    </source>
</evidence>
<keyword evidence="12" id="KW-1185">Reference proteome</keyword>
<accession>A0A953HY95</accession>
<dbReference type="Pfam" id="PF02771">
    <property type="entry name" value="Acyl-CoA_dh_N"/>
    <property type="match status" value="1"/>
</dbReference>
<dbReference type="InterPro" id="IPR037069">
    <property type="entry name" value="AcylCoA_DH/ox_N_sf"/>
</dbReference>
<evidence type="ECO:0000259" key="9">
    <source>
        <dbReference type="Pfam" id="PF02770"/>
    </source>
</evidence>
<evidence type="ECO:0000313" key="11">
    <source>
        <dbReference type="EMBL" id="MBY5957932.1"/>
    </source>
</evidence>
<dbReference type="InterPro" id="IPR036250">
    <property type="entry name" value="AcylCo_DH-like_C"/>
</dbReference>
<evidence type="ECO:0000256" key="3">
    <source>
        <dbReference type="ARBA" id="ARBA00022630"/>
    </source>
</evidence>
<keyword evidence="5" id="KW-0809">Transit peptide</keyword>
<name>A0A953HY95_9BACT</name>
<dbReference type="InterPro" id="IPR006091">
    <property type="entry name" value="Acyl-CoA_Oxase/DH_mid-dom"/>
</dbReference>
<feature type="domain" description="Acyl-CoA oxidase/dehydrogenase middle" evidence="9">
    <location>
        <begin position="148"/>
        <end position="239"/>
    </location>
</feature>
<comment type="cofactor">
    <cofactor evidence="1 7">
        <name>FAD</name>
        <dbReference type="ChEBI" id="CHEBI:57692"/>
    </cofactor>
</comment>
<dbReference type="AlphaFoldDB" id="A0A953HY95"/>
<dbReference type="EMBL" id="JAHVHU010000006">
    <property type="protein sequence ID" value="MBY5957932.1"/>
    <property type="molecule type" value="Genomic_DNA"/>
</dbReference>
<dbReference type="GO" id="GO:0004361">
    <property type="term" value="F:glutaryl-CoA dehydrogenase activity"/>
    <property type="evidence" value="ECO:0007669"/>
    <property type="project" value="TreeGrafter"/>
</dbReference>
<keyword evidence="3 7" id="KW-0285">Flavoprotein</keyword>
<evidence type="ECO:0000256" key="5">
    <source>
        <dbReference type="ARBA" id="ARBA00022946"/>
    </source>
</evidence>
<evidence type="ECO:0000259" key="8">
    <source>
        <dbReference type="Pfam" id="PF00441"/>
    </source>
</evidence>
<gene>
    <name evidence="11" type="ORF">KUV50_07315</name>
</gene>
<evidence type="ECO:0000256" key="1">
    <source>
        <dbReference type="ARBA" id="ARBA00001974"/>
    </source>
</evidence>
<comment type="caution">
    <text evidence="11">The sequence shown here is derived from an EMBL/GenBank/DDBJ whole genome shotgun (WGS) entry which is preliminary data.</text>
</comment>
<comment type="similarity">
    <text evidence="2 7">Belongs to the acyl-CoA dehydrogenase family.</text>
</comment>
<keyword evidence="6 7" id="KW-0560">Oxidoreductase</keyword>
<dbReference type="Gene3D" id="1.20.140.10">
    <property type="entry name" value="Butyryl-CoA Dehydrogenase, subunit A, domain 3"/>
    <property type="match status" value="1"/>
</dbReference>
<dbReference type="GO" id="GO:0046949">
    <property type="term" value="P:fatty-acyl-CoA biosynthetic process"/>
    <property type="evidence" value="ECO:0007669"/>
    <property type="project" value="TreeGrafter"/>
</dbReference>
<dbReference type="Gene3D" id="1.10.540.10">
    <property type="entry name" value="Acyl-CoA dehydrogenase/oxidase, N-terminal domain"/>
    <property type="match status" value="1"/>
</dbReference>
<proteinExistence type="inferred from homology"/>
<dbReference type="InterPro" id="IPR046373">
    <property type="entry name" value="Acyl-CoA_Oxase/DH_mid-dom_sf"/>
</dbReference>
<dbReference type="Pfam" id="PF00441">
    <property type="entry name" value="Acyl-CoA_dh_1"/>
    <property type="match status" value="1"/>
</dbReference>
<dbReference type="Gene3D" id="2.40.110.10">
    <property type="entry name" value="Butyryl-CoA Dehydrogenase, subunit A, domain 2"/>
    <property type="match status" value="1"/>
</dbReference>
<feature type="domain" description="Acyl-CoA dehydrogenase/oxidase N-terminal" evidence="10">
    <location>
        <begin position="33"/>
        <end position="144"/>
    </location>
</feature>
<dbReference type="GO" id="GO:0000062">
    <property type="term" value="F:fatty-acyl-CoA binding"/>
    <property type="evidence" value="ECO:0007669"/>
    <property type="project" value="TreeGrafter"/>
</dbReference>
<dbReference type="InterPro" id="IPR052033">
    <property type="entry name" value="Glutaryl-CoA_DH_mitochondrial"/>
</dbReference>
<keyword evidence="4 7" id="KW-0274">FAD</keyword>
<dbReference type="PANTHER" id="PTHR42807:SF1">
    <property type="entry name" value="GLUTARYL-COA DEHYDROGENASE, MITOCHONDRIAL"/>
    <property type="match status" value="1"/>
</dbReference>
<evidence type="ECO:0000256" key="6">
    <source>
        <dbReference type="ARBA" id="ARBA00023002"/>
    </source>
</evidence>
<dbReference type="SUPFAM" id="SSF47203">
    <property type="entry name" value="Acyl-CoA dehydrogenase C-terminal domain-like"/>
    <property type="match status" value="1"/>
</dbReference>
<feature type="domain" description="Acyl-CoA dehydrogenase/oxidase C-terminal" evidence="8">
    <location>
        <begin position="251"/>
        <end position="394"/>
    </location>
</feature>
<dbReference type="Pfam" id="PF02770">
    <property type="entry name" value="Acyl-CoA_dh_M"/>
    <property type="match status" value="1"/>
</dbReference>
<dbReference type="GO" id="GO:0050660">
    <property type="term" value="F:flavin adenine dinucleotide binding"/>
    <property type="evidence" value="ECO:0007669"/>
    <property type="project" value="InterPro"/>
</dbReference>